<gene>
    <name evidence="1" type="ORF">JFL43_03470</name>
</gene>
<name>A0ABS1H3E8_9BACL</name>
<accession>A0ABS1H3E8</accession>
<dbReference type="Proteomes" id="UP000618943">
    <property type="component" value="Unassembled WGS sequence"/>
</dbReference>
<comment type="caution">
    <text evidence="1">The sequence shown here is derived from an EMBL/GenBank/DDBJ whole genome shotgun (WGS) entry which is preliminary data.</text>
</comment>
<evidence type="ECO:0000313" key="2">
    <source>
        <dbReference type="Proteomes" id="UP000618943"/>
    </source>
</evidence>
<evidence type="ECO:0000313" key="1">
    <source>
        <dbReference type="EMBL" id="MBK3493931.1"/>
    </source>
</evidence>
<keyword evidence="2" id="KW-1185">Reference proteome</keyword>
<protein>
    <submittedName>
        <fullName evidence="1">Uncharacterized protein</fullName>
    </submittedName>
</protein>
<proteinExistence type="predicted"/>
<dbReference type="EMBL" id="JAEOAH010000003">
    <property type="protein sequence ID" value="MBK3493931.1"/>
    <property type="molecule type" value="Genomic_DNA"/>
</dbReference>
<reference evidence="1 2" key="1">
    <citation type="submission" date="2020-12" db="EMBL/GenBank/DDBJ databases">
        <title>YIM B01967 draft genome.</title>
        <authorList>
            <person name="Yan X."/>
        </authorList>
    </citation>
    <scope>NUCLEOTIDE SEQUENCE [LARGE SCALE GENOMIC DNA]</scope>
    <source>
        <strain evidence="1 2">YIM B01967</strain>
    </source>
</reference>
<dbReference type="RefSeq" id="WP_200747935.1">
    <property type="nucleotide sequence ID" value="NZ_JAEOAH010000003.1"/>
</dbReference>
<sequence>MGQDLGKLYGVAMSQENIKSEQGEYYQDLLFINYIEGLMDAGWNGDITLPRYGFYASFALRSVWEVPKLFMLAANPQMDLGTKQISAFENLKRIVCLQMDLGKEADSLMREANL</sequence>
<organism evidence="1 2">
    <name type="scientific">Viridibacillus soli</name>
    <dbReference type="NCBI Taxonomy" id="2798301"/>
    <lineage>
        <taxon>Bacteria</taxon>
        <taxon>Bacillati</taxon>
        <taxon>Bacillota</taxon>
        <taxon>Bacilli</taxon>
        <taxon>Bacillales</taxon>
        <taxon>Caryophanaceae</taxon>
        <taxon>Viridibacillus</taxon>
    </lineage>
</organism>